<gene>
    <name evidence="2" type="ORF">EYF80_041935</name>
</gene>
<organism evidence="2 3">
    <name type="scientific">Liparis tanakae</name>
    <name type="common">Tanaka's snailfish</name>
    <dbReference type="NCBI Taxonomy" id="230148"/>
    <lineage>
        <taxon>Eukaryota</taxon>
        <taxon>Metazoa</taxon>
        <taxon>Chordata</taxon>
        <taxon>Craniata</taxon>
        <taxon>Vertebrata</taxon>
        <taxon>Euteleostomi</taxon>
        <taxon>Actinopterygii</taxon>
        <taxon>Neopterygii</taxon>
        <taxon>Teleostei</taxon>
        <taxon>Neoteleostei</taxon>
        <taxon>Acanthomorphata</taxon>
        <taxon>Eupercaria</taxon>
        <taxon>Perciformes</taxon>
        <taxon>Cottioidei</taxon>
        <taxon>Cottales</taxon>
        <taxon>Liparidae</taxon>
        <taxon>Liparis</taxon>
    </lineage>
</organism>
<dbReference type="Proteomes" id="UP000314294">
    <property type="component" value="Unassembled WGS sequence"/>
</dbReference>
<dbReference type="AlphaFoldDB" id="A0A4Z2G518"/>
<sequence>MHQLPLGLSEEEEEEEEEDGGGGRRILVVRFHLSTRPMSKQAAGLKSRAARHRLDRGGADAGGSDLSRGDPHRARTPQKARKAAPAFGENCNVENNGGRRTMGEFFRKTETCGTTWPNKNE</sequence>
<feature type="compositionally biased region" description="Acidic residues" evidence="1">
    <location>
        <begin position="9"/>
        <end position="20"/>
    </location>
</feature>
<evidence type="ECO:0000313" key="3">
    <source>
        <dbReference type="Proteomes" id="UP000314294"/>
    </source>
</evidence>
<feature type="region of interest" description="Disordered" evidence="1">
    <location>
        <begin position="1"/>
        <end position="102"/>
    </location>
</feature>
<keyword evidence="3" id="KW-1185">Reference proteome</keyword>
<reference evidence="2 3" key="1">
    <citation type="submission" date="2019-03" db="EMBL/GenBank/DDBJ databases">
        <title>First draft genome of Liparis tanakae, snailfish: a comprehensive survey of snailfish specific genes.</title>
        <authorList>
            <person name="Kim W."/>
            <person name="Song I."/>
            <person name="Jeong J.-H."/>
            <person name="Kim D."/>
            <person name="Kim S."/>
            <person name="Ryu S."/>
            <person name="Song J.Y."/>
            <person name="Lee S.K."/>
        </authorList>
    </citation>
    <scope>NUCLEOTIDE SEQUENCE [LARGE SCALE GENOMIC DNA]</scope>
    <source>
        <tissue evidence="2">Muscle</tissue>
    </source>
</reference>
<evidence type="ECO:0000256" key="1">
    <source>
        <dbReference type="SAM" id="MobiDB-lite"/>
    </source>
</evidence>
<protein>
    <submittedName>
        <fullName evidence="2">Uncharacterized protein</fullName>
    </submittedName>
</protein>
<dbReference type="EMBL" id="SRLO01000721">
    <property type="protein sequence ID" value="TNN47884.1"/>
    <property type="molecule type" value="Genomic_DNA"/>
</dbReference>
<accession>A0A4Z2G518</accession>
<proteinExistence type="predicted"/>
<evidence type="ECO:0000313" key="2">
    <source>
        <dbReference type="EMBL" id="TNN47884.1"/>
    </source>
</evidence>
<name>A0A4Z2G518_9TELE</name>
<comment type="caution">
    <text evidence="2">The sequence shown here is derived from an EMBL/GenBank/DDBJ whole genome shotgun (WGS) entry which is preliminary data.</text>
</comment>